<dbReference type="Gene3D" id="3.40.190.100">
    <property type="entry name" value="Glycine betaine-binding periplasmic protein, domain 2"/>
    <property type="match status" value="1"/>
</dbReference>
<dbReference type="Pfam" id="PF04069">
    <property type="entry name" value="OpuAC"/>
    <property type="match status" value="1"/>
</dbReference>
<dbReference type="SUPFAM" id="SSF53850">
    <property type="entry name" value="Periplasmic binding protein-like II"/>
    <property type="match status" value="1"/>
</dbReference>
<feature type="signal peptide" evidence="1">
    <location>
        <begin position="1"/>
        <end position="25"/>
    </location>
</feature>
<dbReference type="STRING" id="349163.Acry_0690"/>
<protein>
    <submittedName>
        <fullName evidence="3">Substrate-binding region of ABC-type glycine betaine transport system</fullName>
    </submittedName>
</protein>
<keyword evidence="4" id="KW-1185">Reference proteome</keyword>
<dbReference type="Gene3D" id="3.40.190.10">
    <property type="entry name" value="Periplasmic binding protein-like II"/>
    <property type="match status" value="1"/>
</dbReference>
<evidence type="ECO:0000313" key="4">
    <source>
        <dbReference type="Proteomes" id="UP000000245"/>
    </source>
</evidence>
<dbReference type="EMBL" id="CP000697">
    <property type="protein sequence ID" value="ABQ29911.1"/>
    <property type="molecule type" value="Genomic_DNA"/>
</dbReference>
<keyword evidence="1" id="KW-0732">Signal</keyword>
<reference evidence="3 4" key="1">
    <citation type="submission" date="2007-05" db="EMBL/GenBank/DDBJ databases">
        <title>Complete sequence of chromosome of Acidiphilium cryptum JF-5.</title>
        <authorList>
            <consortium name="US DOE Joint Genome Institute"/>
            <person name="Copeland A."/>
            <person name="Lucas S."/>
            <person name="Lapidus A."/>
            <person name="Barry K."/>
            <person name="Detter J.C."/>
            <person name="Glavina del Rio T."/>
            <person name="Hammon N."/>
            <person name="Israni S."/>
            <person name="Dalin E."/>
            <person name="Tice H."/>
            <person name="Pitluck S."/>
            <person name="Sims D."/>
            <person name="Brettin T."/>
            <person name="Bruce D."/>
            <person name="Han C."/>
            <person name="Schmutz J."/>
            <person name="Larimer F."/>
            <person name="Land M."/>
            <person name="Hauser L."/>
            <person name="Kyrpides N."/>
            <person name="Kim E."/>
            <person name="Magnuson T."/>
            <person name="Richardson P."/>
        </authorList>
    </citation>
    <scope>NUCLEOTIDE SEQUENCE [LARGE SCALE GENOMIC DNA]</scope>
    <source>
        <strain evidence="3 4">JF-5</strain>
    </source>
</reference>
<dbReference type="eggNOG" id="COG2113">
    <property type="taxonomic scope" value="Bacteria"/>
</dbReference>
<accession>A5FWC9</accession>
<dbReference type="KEGG" id="acr:Acry_0690"/>
<dbReference type="GO" id="GO:0022857">
    <property type="term" value="F:transmembrane transporter activity"/>
    <property type="evidence" value="ECO:0007669"/>
    <property type="project" value="InterPro"/>
</dbReference>
<dbReference type="GO" id="GO:0043190">
    <property type="term" value="C:ATP-binding cassette (ABC) transporter complex"/>
    <property type="evidence" value="ECO:0007669"/>
    <property type="project" value="InterPro"/>
</dbReference>
<dbReference type="RefSeq" id="WP_011941696.1">
    <property type="nucleotide sequence ID" value="NC_009484.1"/>
</dbReference>
<evidence type="ECO:0000313" key="3">
    <source>
        <dbReference type="EMBL" id="ABQ29911.1"/>
    </source>
</evidence>
<dbReference type="Proteomes" id="UP000000245">
    <property type="component" value="Chromosome"/>
</dbReference>
<organism evidence="3 4">
    <name type="scientific">Acidiphilium cryptum (strain JF-5)</name>
    <dbReference type="NCBI Taxonomy" id="349163"/>
    <lineage>
        <taxon>Bacteria</taxon>
        <taxon>Pseudomonadati</taxon>
        <taxon>Pseudomonadota</taxon>
        <taxon>Alphaproteobacteria</taxon>
        <taxon>Acetobacterales</taxon>
        <taxon>Acidocellaceae</taxon>
        <taxon>Acidiphilium</taxon>
    </lineage>
</organism>
<evidence type="ECO:0000259" key="2">
    <source>
        <dbReference type="Pfam" id="PF04069"/>
    </source>
</evidence>
<sequence>MLARTLRLSALCAAAIAIAPAPARAQPPAACRTIRLGHGGWLDNQVQNAVFGAVVAPFGYQVRIEPARLKTIYHRLADGRLDVYLQDWRPDNWMSSVTAIRDSDVARKRIAVAGTDLSGARHTLAVPAYLYRAGLKDFADIHKFAGQLDHTIYGIEPDNVGDRQLLSMIRRNTDGLGGFHLVQAGAGGMLRALAAKIRHHEPILFLGWQPDAMNVEYRIRYLGGGGAAFGHDQGAARSLILTRAGYAAQCPAIGGLLHRFRLPVRAESRMMYDIQVKREAVGPVAAAWIAAHPAWLKRMRAPLASPARG</sequence>
<feature type="domain" description="ABC-type glycine betaine transport system substrate-binding" evidence="2">
    <location>
        <begin position="33"/>
        <end position="290"/>
    </location>
</feature>
<dbReference type="HOGENOM" id="CLU_008673_1_1_5"/>
<proteinExistence type="predicted"/>
<gene>
    <name evidence="3" type="ordered locus">Acry_0690</name>
</gene>
<feature type="chain" id="PRO_5002683068" evidence="1">
    <location>
        <begin position="26"/>
        <end position="309"/>
    </location>
</feature>
<dbReference type="AlphaFoldDB" id="A5FWC9"/>
<name>A5FWC9_ACICJ</name>
<dbReference type="InterPro" id="IPR007210">
    <property type="entry name" value="ABC_Gly_betaine_transp_sub-bd"/>
</dbReference>
<evidence type="ECO:0000256" key="1">
    <source>
        <dbReference type="SAM" id="SignalP"/>
    </source>
</evidence>